<evidence type="ECO:0000313" key="1">
    <source>
        <dbReference type="EMBL" id="VDL80637.1"/>
    </source>
</evidence>
<dbReference type="AlphaFoldDB" id="A0A0N4YJ95"/>
<sequence>MTICTYNARALASDASIEELMMQARKIKYSVIGLTETRRHRPLHAVFDTGEELSLGTCGSRGVGGVGVFVNTNLAMNIDSFEQLAPRIGRLRLMRRGSMPALAVFVVYAPTSDYDDEEVEAFYIKLIEVSREYVTLLCLTFIYVKILSELYKGFTTVIIPFYNNVRIKVKRGVRQERKLADFEHRLAAELDEDDVHEEWLCVVGSKVNMTNDLSKELGRRKRAAEGAFKNAREVVRKTNI</sequence>
<accession>A0A0N4YJ95</accession>
<dbReference type="WBParaSite" id="NBR_0001702301-mRNA-1">
    <property type="protein sequence ID" value="NBR_0001702301-mRNA-1"/>
    <property type="gene ID" value="NBR_0001702301"/>
</dbReference>
<evidence type="ECO:0000313" key="2">
    <source>
        <dbReference type="Proteomes" id="UP000271162"/>
    </source>
</evidence>
<name>A0A0N4YJ95_NIPBR</name>
<reference evidence="3" key="1">
    <citation type="submission" date="2017-02" db="UniProtKB">
        <authorList>
            <consortium name="WormBaseParasite"/>
        </authorList>
    </citation>
    <scope>IDENTIFICATION</scope>
</reference>
<proteinExistence type="predicted"/>
<dbReference type="EMBL" id="UYSL01022517">
    <property type="protein sequence ID" value="VDL80637.1"/>
    <property type="molecule type" value="Genomic_DNA"/>
</dbReference>
<dbReference type="OMA" id="DDVHEEW"/>
<dbReference type="Proteomes" id="UP000271162">
    <property type="component" value="Unassembled WGS sequence"/>
</dbReference>
<keyword evidence="2" id="KW-1185">Reference proteome</keyword>
<evidence type="ECO:0000313" key="3">
    <source>
        <dbReference type="WBParaSite" id="NBR_0001702301-mRNA-1"/>
    </source>
</evidence>
<reference evidence="1 2" key="2">
    <citation type="submission" date="2018-11" db="EMBL/GenBank/DDBJ databases">
        <authorList>
            <consortium name="Pathogen Informatics"/>
        </authorList>
    </citation>
    <scope>NUCLEOTIDE SEQUENCE [LARGE SCALE GENOMIC DNA]</scope>
</reference>
<dbReference type="SUPFAM" id="SSF56219">
    <property type="entry name" value="DNase I-like"/>
    <property type="match status" value="1"/>
</dbReference>
<protein>
    <submittedName>
        <fullName evidence="3">Endo/exonuclease/phosphatase domain-containing protein</fullName>
    </submittedName>
</protein>
<organism evidence="3">
    <name type="scientific">Nippostrongylus brasiliensis</name>
    <name type="common">Rat hookworm</name>
    <dbReference type="NCBI Taxonomy" id="27835"/>
    <lineage>
        <taxon>Eukaryota</taxon>
        <taxon>Metazoa</taxon>
        <taxon>Ecdysozoa</taxon>
        <taxon>Nematoda</taxon>
        <taxon>Chromadorea</taxon>
        <taxon>Rhabditida</taxon>
        <taxon>Rhabditina</taxon>
        <taxon>Rhabditomorpha</taxon>
        <taxon>Strongyloidea</taxon>
        <taxon>Heligmosomidae</taxon>
        <taxon>Nippostrongylus</taxon>
    </lineage>
</organism>
<dbReference type="Gene3D" id="3.60.10.10">
    <property type="entry name" value="Endonuclease/exonuclease/phosphatase"/>
    <property type="match status" value="1"/>
</dbReference>
<dbReference type="InterPro" id="IPR036691">
    <property type="entry name" value="Endo/exonu/phosph_ase_sf"/>
</dbReference>
<gene>
    <name evidence="1" type="ORF">NBR_LOCUS17024</name>
</gene>